<comment type="caution">
    <text evidence="1">The sequence shown here is derived from an EMBL/GenBank/DDBJ whole genome shotgun (WGS) entry which is preliminary data.</text>
</comment>
<gene>
    <name evidence="1" type="ORF">GHI93_12365</name>
</gene>
<reference evidence="1 2" key="1">
    <citation type="submission" date="2019-10" db="EMBL/GenBank/DDBJ databases">
        <authorList>
            <person name="Dong K."/>
        </authorList>
    </citation>
    <scope>NUCLEOTIDE SEQUENCE [LARGE SCALE GENOMIC DNA]</scope>
    <source>
        <strain evidence="1 2">DSM 28960</strain>
    </source>
</reference>
<accession>A0A7X2D319</accession>
<evidence type="ECO:0000313" key="1">
    <source>
        <dbReference type="EMBL" id="MQW40705.1"/>
    </source>
</evidence>
<name>A0A7X2D319_9LACT</name>
<dbReference type="OrthoDB" id="2146302at2"/>
<dbReference type="AlphaFoldDB" id="A0A7X2D319"/>
<dbReference type="EMBL" id="WITJ01000029">
    <property type="protein sequence ID" value="MQW40705.1"/>
    <property type="molecule type" value="Genomic_DNA"/>
</dbReference>
<dbReference type="Proteomes" id="UP000439550">
    <property type="component" value="Unassembled WGS sequence"/>
</dbReference>
<sequence>MKAIHLKTGKEVEYWIVSHQEVKPKWIEHEFYIGKMGWITEYALRYGWISIRGESYRLNIGDVFIYDGKEIKFLSPEKFERGYSPMQNKI</sequence>
<proteinExistence type="predicted"/>
<keyword evidence="2" id="KW-1185">Reference proteome</keyword>
<dbReference type="RefSeq" id="WP_153497319.1">
    <property type="nucleotide sequence ID" value="NZ_CBCRWP010000008.1"/>
</dbReference>
<evidence type="ECO:0000313" key="2">
    <source>
        <dbReference type="Proteomes" id="UP000439550"/>
    </source>
</evidence>
<protein>
    <submittedName>
        <fullName evidence="1">Uncharacterized protein</fullName>
    </submittedName>
</protein>
<organism evidence="1 2">
    <name type="scientific">Lactococcus hircilactis</name>
    <dbReference type="NCBI Taxonomy" id="1494462"/>
    <lineage>
        <taxon>Bacteria</taxon>
        <taxon>Bacillati</taxon>
        <taxon>Bacillota</taxon>
        <taxon>Bacilli</taxon>
        <taxon>Lactobacillales</taxon>
        <taxon>Streptococcaceae</taxon>
        <taxon>Lactococcus</taxon>
    </lineage>
</organism>